<dbReference type="InterPro" id="IPR011335">
    <property type="entry name" value="Restrct_endonuc-II-like"/>
</dbReference>
<evidence type="ECO:0000259" key="1">
    <source>
        <dbReference type="Pfam" id="PF05685"/>
    </source>
</evidence>
<keyword evidence="3" id="KW-1185">Reference proteome</keyword>
<keyword evidence="2" id="KW-0540">Nuclease</keyword>
<proteinExistence type="predicted"/>
<keyword evidence="2" id="KW-0255">Endonuclease</keyword>
<evidence type="ECO:0000313" key="2">
    <source>
        <dbReference type="EMBL" id="SOD69721.1"/>
    </source>
</evidence>
<dbReference type="PANTHER" id="PTHR36558:SF1">
    <property type="entry name" value="RESTRICTION ENDONUCLEASE DOMAIN-CONTAINING PROTEIN-RELATED"/>
    <property type="match status" value="1"/>
</dbReference>
<dbReference type="Proteomes" id="UP000219669">
    <property type="component" value="Unassembled WGS sequence"/>
</dbReference>
<dbReference type="EMBL" id="OCNF01000018">
    <property type="protein sequence ID" value="SOD69721.1"/>
    <property type="molecule type" value="Genomic_DNA"/>
</dbReference>
<feature type="domain" description="Putative restriction endonuclease" evidence="1">
    <location>
        <begin position="19"/>
        <end position="167"/>
    </location>
</feature>
<dbReference type="OrthoDB" id="9799703at2"/>
<dbReference type="Gene3D" id="3.90.1570.10">
    <property type="entry name" value="tt1808, chain A"/>
    <property type="match status" value="1"/>
</dbReference>
<sequence>MHALLQENTVISEHEYLAHYSQLPDVKYEYINGEIWAMGNASKSHNVIAGNFYVPFRLHLKGTSCMVYMETQKIKVGQNYYLPDVIVDCGKQDDKYTATQPIVIIEVLSESTRETDLTIKLRDYQKIPSLQEYVLVEQDFMAVTVYRRVDDWKAQTYSQSDDLIELKSIDFAIMVAEIYADVVFPEKKHFQAA</sequence>
<evidence type="ECO:0000313" key="3">
    <source>
        <dbReference type="Proteomes" id="UP000219669"/>
    </source>
</evidence>
<dbReference type="InterPro" id="IPR012296">
    <property type="entry name" value="Nuclease_put_TT1808"/>
</dbReference>
<organism evidence="2 3">
    <name type="scientific">Alysiella filiformis DSM 16848</name>
    <dbReference type="NCBI Taxonomy" id="1120981"/>
    <lineage>
        <taxon>Bacteria</taxon>
        <taxon>Pseudomonadati</taxon>
        <taxon>Pseudomonadota</taxon>
        <taxon>Betaproteobacteria</taxon>
        <taxon>Neisseriales</taxon>
        <taxon>Neisseriaceae</taxon>
        <taxon>Alysiella</taxon>
    </lineage>
</organism>
<dbReference type="GO" id="GO:0004519">
    <property type="term" value="F:endonuclease activity"/>
    <property type="evidence" value="ECO:0007669"/>
    <property type="project" value="UniProtKB-KW"/>
</dbReference>
<accession>A0A286EFN7</accession>
<dbReference type="SUPFAM" id="SSF52980">
    <property type="entry name" value="Restriction endonuclease-like"/>
    <property type="match status" value="1"/>
</dbReference>
<dbReference type="Pfam" id="PF05685">
    <property type="entry name" value="Uma2"/>
    <property type="match status" value="1"/>
</dbReference>
<dbReference type="PANTHER" id="PTHR36558">
    <property type="entry name" value="GLR1098 PROTEIN"/>
    <property type="match status" value="1"/>
</dbReference>
<reference evidence="2 3" key="1">
    <citation type="submission" date="2017-09" db="EMBL/GenBank/DDBJ databases">
        <authorList>
            <person name="Ehlers B."/>
            <person name="Leendertz F.H."/>
        </authorList>
    </citation>
    <scope>NUCLEOTIDE SEQUENCE [LARGE SCALE GENOMIC DNA]</scope>
    <source>
        <strain evidence="2 3">DSM 16848</strain>
    </source>
</reference>
<keyword evidence="2" id="KW-0378">Hydrolase</keyword>
<dbReference type="RefSeq" id="WP_097114791.1">
    <property type="nucleotide sequence ID" value="NZ_CP083931.1"/>
</dbReference>
<name>A0A286EFN7_9NEIS</name>
<protein>
    <submittedName>
        <fullName evidence="2">Endonuclease, Uma2 family (Restriction endonuclease fold)</fullName>
    </submittedName>
</protein>
<dbReference type="InterPro" id="IPR008538">
    <property type="entry name" value="Uma2"/>
</dbReference>
<gene>
    <name evidence="2" type="ORF">SAMN02746062_01805</name>
</gene>
<dbReference type="AlphaFoldDB" id="A0A286EFN7"/>
<dbReference type="CDD" id="cd06260">
    <property type="entry name" value="DUF820-like"/>
    <property type="match status" value="1"/>
</dbReference>